<dbReference type="InterPro" id="IPR051310">
    <property type="entry name" value="MCP_chemotaxis"/>
</dbReference>
<evidence type="ECO:0000256" key="3">
    <source>
        <dbReference type="ARBA" id="ARBA00029447"/>
    </source>
</evidence>
<dbReference type="Pfam" id="PF18947">
    <property type="entry name" value="HAMP_2"/>
    <property type="match status" value="1"/>
</dbReference>
<evidence type="ECO:0000256" key="1">
    <source>
        <dbReference type="ARBA" id="ARBA00004370"/>
    </source>
</evidence>
<evidence type="ECO:0000259" key="7">
    <source>
        <dbReference type="PROSITE" id="PS50885"/>
    </source>
</evidence>
<dbReference type="EMBL" id="CP001672">
    <property type="protein sequence ID" value="ACT47381.1"/>
    <property type="molecule type" value="Genomic_DNA"/>
</dbReference>
<dbReference type="KEGG" id="mmb:Mmol_0471"/>
<dbReference type="CDD" id="cd17528">
    <property type="entry name" value="HAMP_III"/>
    <property type="match status" value="3"/>
</dbReference>
<dbReference type="InterPro" id="IPR004089">
    <property type="entry name" value="MCPsignal_dom"/>
</dbReference>
<keyword evidence="5" id="KW-1133">Transmembrane helix</keyword>
<proteinExistence type="inferred from homology"/>
<dbReference type="Pfam" id="PF00015">
    <property type="entry name" value="MCPsignal"/>
    <property type="match status" value="1"/>
</dbReference>
<evidence type="ECO:0000313" key="9">
    <source>
        <dbReference type="Proteomes" id="UP000002742"/>
    </source>
</evidence>
<name>C6WTY2_METML</name>
<dbReference type="eggNOG" id="COG0840">
    <property type="taxonomic scope" value="Bacteria"/>
</dbReference>
<reference evidence="8 9" key="2">
    <citation type="journal article" date="2011" name="J. Bacteriol.">
        <title>Genomes of three methylotrophs from a single niche uncover genetic and metabolic divergence of Methylophilaceae.</title>
        <authorList>
            <person name="Lapidus A."/>
            <person name="Clum A."/>
            <person name="Labutti K."/>
            <person name="Kaluzhnaya M.G."/>
            <person name="Lim S."/>
            <person name="Beck D.A."/>
            <person name="Glavina Del Rio T."/>
            <person name="Nolan M."/>
            <person name="Mavromatis K."/>
            <person name="Huntemann M."/>
            <person name="Lucas S."/>
            <person name="Lidstrom M.E."/>
            <person name="Ivanova N."/>
            <person name="Chistoserdova L."/>
        </authorList>
    </citation>
    <scope>NUCLEOTIDE SEQUENCE [LARGE SCALE GENOMIC DNA]</scope>
    <source>
        <strain evidence="9">JLW8 / ATCC BAA-1282 / DSM 17540</strain>
    </source>
</reference>
<dbReference type="GO" id="GO:0004888">
    <property type="term" value="F:transmembrane signaling receptor activity"/>
    <property type="evidence" value="ECO:0007669"/>
    <property type="project" value="TreeGrafter"/>
</dbReference>
<dbReference type="HOGENOM" id="CLU_000445_107_20_4"/>
<dbReference type="SUPFAM" id="SSF58104">
    <property type="entry name" value="Methyl-accepting chemotaxis protein (MCP) signaling domain"/>
    <property type="match status" value="1"/>
</dbReference>
<keyword evidence="2" id="KW-0488">Methylation</keyword>
<dbReference type="InterPro" id="IPR024478">
    <property type="entry name" value="HlyB_4HB_MCP"/>
</dbReference>
<feature type="transmembrane region" description="Helical" evidence="5">
    <location>
        <begin position="196"/>
        <end position="218"/>
    </location>
</feature>
<dbReference type="InterPro" id="IPR054421">
    <property type="entry name" value="McpB_HAMP_2nd"/>
</dbReference>
<dbReference type="AlphaFoldDB" id="C6WTY2"/>
<evidence type="ECO:0000256" key="5">
    <source>
        <dbReference type="SAM" id="Phobius"/>
    </source>
</evidence>
<dbReference type="GO" id="GO:0005886">
    <property type="term" value="C:plasma membrane"/>
    <property type="evidence" value="ECO:0007669"/>
    <property type="project" value="TreeGrafter"/>
</dbReference>
<feature type="domain" description="Methyl-accepting transducer" evidence="6">
    <location>
        <begin position="597"/>
        <end position="826"/>
    </location>
</feature>
<dbReference type="RefSeq" id="WP_015831418.1">
    <property type="nucleotide sequence ID" value="NC_012968.1"/>
</dbReference>
<dbReference type="SMART" id="SM00283">
    <property type="entry name" value="MA"/>
    <property type="match status" value="1"/>
</dbReference>
<evidence type="ECO:0000256" key="4">
    <source>
        <dbReference type="PROSITE-ProRule" id="PRU00284"/>
    </source>
</evidence>
<dbReference type="PROSITE" id="PS50111">
    <property type="entry name" value="CHEMOTAXIS_TRANSDUC_2"/>
    <property type="match status" value="1"/>
</dbReference>
<dbReference type="InterPro" id="IPR003660">
    <property type="entry name" value="HAMP_dom"/>
</dbReference>
<dbReference type="InterPro" id="IPR041395">
    <property type="entry name" value="McpB_HAMP_3rd"/>
</dbReference>
<feature type="domain" description="HAMP" evidence="7">
    <location>
        <begin position="265"/>
        <end position="322"/>
    </location>
</feature>
<dbReference type="PANTHER" id="PTHR43531">
    <property type="entry name" value="PROTEIN ICFG"/>
    <property type="match status" value="1"/>
</dbReference>
<dbReference type="Proteomes" id="UP000002742">
    <property type="component" value="Chromosome"/>
</dbReference>
<dbReference type="Gene3D" id="1.10.287.950">
    <property type="entry name" value="Methyl-accepting chemotaxis protein"/>
    <property type="match status" value="1"/>
</dbReference>
<dbReference type="PANTHER" id="PTHR43531:SF14">
    <property type="entry name" value="METHYL-ACCEPTING CHEMOTAXIS PROTEIN I-RELATED"/>
    <property type="match status" value="1"/>
</dbReference>
<dbReference type="FunFam" id="1.10.287.950:FF:000001">
    <property type="entry name" value="Methyl-accepting chemotaxis sensory transducer"/>
    <property type="match status" value="1"/>
</dbReference>
<dbReference type="STRING" id="583345.Mmol_0471"/>
<gene>
    <name evidence="8" type="ordered locus">Mmol_0471</name>
</gene>
<sequence>MKLTVANRITLLILATSLGLVFLVGANIYLINDVFQKANFSTINTVPSLASLGEANSLFQRARINLIRHTTATDIQAKQKLELAFEDRKALSLKAFKTYETTLVGAKDKELYDQEKKLLEDYFSKVPKIFELSRSVVQLSPEEAANQVSLTANIRAELESIDAIGVAIAKKFEEHTKYNIELGNKSAADAIAGKDVAVWIALAISILLLLVITVLGVLTKNAILRAIGAEPADLAVIAKGFAEGNLNTKFDVKSDDKTSIASSIRLLQSTLNELVISLKKISAQHDAGDIDERVDVNKFRGGYAEMAAGINKMVEGHIEMNEKAMAVVQAFGEGNFDAPLEKFPGKKASINQRIEQVRSSIKHFIIDMNNMAKEHDAGNVDLLINVASYKGAYAELADGVNNMVQGHIDVSNKSINVVKGFGDGNFDIPLVKFPGKKALINEAIENTRSNIKAFIADINEMAKQHDLGDIDVKIDEKKYQGVYADMADGVNQMVAGHLNVTRKALGVVSRFGEGDFDVPLEKFPGKKIFVNDAIEAVRKNLKALNSDAHMLSAAAAEGRITVRADAAQHLGDFRKIIEGVNNTLELIVAPIVTVKSSVETINTAAKEIAQGNVDLSQRTEEQAASLEETASSMEELASTVKHNAENAKQANQMAMTASTVAAKGGDVMEQVVSTMTMINQSSQKIEAIISVIDGIAFQTNILALNAAVEAARAGEQGRGFAVVAGEVRNLAQRSASAAKEIKELISDSVEKTSEGTKLVENAGNTMKEVVTSVKKLTDIMAEISAASSEQSAGIDQVNIALTQMDQVTQQNAALVEQAAAAAESLMEQSEEMNRVVSVFKLDNTQSFKSSQVRAIAAHRVREHSLLLPSLK</sequence>
<dbReference type="CDD" id="cd11386">
    <property type="entry name" value="MCP_signal"/>
    <property type="match status" value="1"/>
</dbReference>
<keyword evidence="4" id="KW-0807">Transducer</keyword>
<dbReference type="CDD" id="cd17527">
    <property type="entry name" value="HAMP_II"/>
    <property type="match status" value="3"/>
</dbReference>
<dbReference type="Gene3D" id="1.20.120.1530">
    <property type="match status" value="3"/>
</dbReference>
<protein>
    <submittedName>
        <fullName evidence="8">Methyl-accepting chemotaxis sensory transducer</fullName>
    </submittedName>
</protein>
<comment type="subcellular location">
    <subcellularLocation>
        <location evidence="1">Membrane</location>
    </subcellularLocation>
</comment>
<dbReference type="GO" id="GO:0006935">
    <property type="term" value="P:chemotaxis"/>
    <property type="evidence" value="ECO:0007669"/>
    <property type="project" value="TreeGrafter"/>
</dbReference>
<dbReference type="CDD" id="cd17529">
    <property type="entry name" value="HAMP_I"/>
    <property type="match status" value="1"/>
</dbReference>
<dbReference type="Pfam" id="PF18575">
    <property type="entry name" value="HAMP_N3"/>
    <property type="match status" value="3"/>
</dbReference>
<dbReference type="Pfam" id="PF12729">
    <property type="entry name" value="4HB_MCP_1"/>
    <property type="match status" value="1"/>
</dbReference>
<dbReference type="Pfam" id="PF21927">
    <property type="entry name" value="McpB_HAMP_2"/>
    <property type="match status" value="1"/>
</dbReference>
<evidence type="ECO:0000313" key="8">
    <source>
        <dbReference type="EMBL" id="ACT47381.1"/>
    </source>
</evidence>
<organism evidence="8 9">
    <name type="scientific">Methylotenera mobilis (strain JLW8 / ATCC BAA-1282 / DSM 17540)</name>
    <dbReference type="NCBI Taxonomy" id="583345"/>
    <lineage>
        <taxon>Bacteria</taxon>
        <taxon>Pseudomonadati</taxon>
        <taxon>Pseudomonadota</taxon>
        <taxon>Betaproteobacteria</taxon>
        <taxon>Nitrosomonadales</taxon>
        <taxon>Methylophilaceae</taxon>
        <taxon>Methylotenera</taxon>
    </lineage>
</organism>
<dbReference type="PROSITE" id="PS50885">
    <property type="entry name" value="HAMP"/>
    <property type="match status" value="1"/>
</dbReference>
<dbReference type="SMART" id="SM00304">
    <property type="entry name" value="HAMP"/>
    <property type="match status" value="3"/>
</dbReference>
<keyword evidence="9" id="KW-1185">Reference proteome</keyword>
<comment type="similarity">
    <text evidence="3">Belongs to the methyl-accepting chemotaxis (MCP) protein family.</text>
</comment>
<keyword evidence="5" id="KW-0472">Membrane</keyword>
<accession>C6WTY2</accession>
<dbReference type="GO" id="GO:0007165">
    <property type="term" value="P:signal transduction"/>
    <property type="evidence" value="ECO:0007669"/>
    <property type="project" value="UniProtKB-KW"/>
</dbReference>
<evidence type="ECO:0000256" key="2">
    <source>
        <dbReference type="ARBA" id="ARBA00022481"/>
    </source>
</evidence>
<evidence type="ECO:0000259" key="6">
    <source>
        <dbReference type="PROSITE" id="PS50111"/>
    </source>
</evidence>
<dbReference type="OrthoDB" id="8530258at2"/>
<reference evidence="9" key="1">
    <citation type="submission" date="2009-07" db="EMBL/GenBank/DDBJ databases">
        <title>Complete sequence of Methylotenera mobilis JLW8.</title>
        <authorList>
            <consortium name="US DOE Joint Genome Institute"/>
            <person name="Lucas S."/>
            <person name="Copeland A."/>
            <person name="Lapidus A."/>
            <person name="Glavina del Rio T."/>
            <person name="Tice H."/>
            <person name="Bruce D."/>
            <person name="Goodwin L."/>
            <person name="Pitluck S."/>
            <person name="LaButti K.M."/>
            <person name="Clum A."/>
            <person name="Larimer F."/>
            <person name="Land M."/>
            <person name="Hauser L."/>
            <person name="Kyrpides N."/>
            <person name="Mikhailova N."/>
            <person name="Kayluzhnaya M."/>
            <person name="Chistoserdova L."/>
        </authorList>
    </citation>
    <scope>NUCLEOTIDE SEQUENCE [LARGE SCALE GENOMIC DNA]</scope>
    <source>
        <strain evidence="9">JLW8 / ATCC BAA-1282 / DSM 17540</strain>
    </source>
</reference>
<keyword evidence="5" id="KW-0812">Transmembrane</keyword>